<protein>
    <submittedName>
        <fullName evidence="1">Uncharacterized protein</fullName>
    </submittedName>
</protein>
<organism evidence="1">
    <name type="scientific">Virus sp. ctAgr11</name>
    <dbReference type="NCBI Taxonomy" id="2825800"/>
    <lineage>
        <taxon>Viruses</taxon>
    </lineage>
</organism>
<accession>A0A8S5RJ64</accession>
<dbReference type="EMBL" id="BK059108">
    <property type="protein sequence ID" value="DAE31438.1"/>
    <property type="molecule type" value="Genomic_DNA"/>
</dbReference>
<sequence>MFRLACGNIVSDFCCRQQAACYHRIVFYPTP</sequence>
<proteinExistence type="predicted"/>
<name>A0A8S5RJ64_9VIRU</name>
<reference evidence="1" key="1">
    <citation type="journal article" date="2021" name="Proc. Natl. Acad. Sci. U.S.A.">
        <title>A Catalog of Tens of Thousands of Viruses from Human Metagenomes Reveals Hidden Associations with Chronic Diseases.</title>
        <authorList>
            <person name="Tisza M.J."/>
            <person name="Buck C.B."/>
        </authorList>
    </citation>
    <scope>NUCLEOTIDE SEQUENCE</scope>
    <source>
        <strain evidence="1">CtAgr11</strain>
    </source>
</reference>
<evidence type="ECO:0000313" key="1">
    <source>
        <dbReference type="EMBL" id="DAE31438.1"/>
    </source>
</evidence>